<evidence type="ECO:0000313" key="3">
    <source>
        <dbReference type="Proteomes" id="UP000319263"/>
    </source>
</evidence>
<dbReference type="KEGG" id="mik:FOE78_15940"/>
<accession>A0A516Q1A9</accession>
<protein>
    <submittedName>
        <fullName evidence="2">RNHCP domain-containing protein</fullName>
    </submittedName>
</protein>
<evidence type="ECO:0000313" key="2">
    <source>
        <dbReference type="EMBL" id="QDP97220.1"/>
    </source>
</evidence>
<dbReference type="Proteomes" id="UP000319263">
    <property type="component" value="Chromosome"/>
</dbReference>
<proteinExistence type="predicted"/>
<reference evidence="2 3" key="1">
    <citation type="submission" date="2019-07" db="EMBL/GenBank/DDBJ databases">
        <title>Microlunatus dokdonensis sp. nov. isolated from the rhizospheric soil of the wild plant Elymus tsukushiensis.</title>
        <authorList>
            <person name="Ghim S.-Y."/>
            <person name="Hwang Y.-J."/>
            <person name="Son J.-S."/>
            <person name="Shin J.-H."/>
        </authorList>
    </citation>
    <scope>NUCLEOTIDE SEQUENCE [LARGE SCALE GENOMIC DNA]</scope>
    <source>
        <strain evidence="2 3">KUDC0627</strain>
    </source>
</reference>
<keyword evidence="3" id="KW-1185">Reference proteome</keyword>
<evidence type="ECO:0000259" key="1">
    <source>
        <dbReference type="Pfam" id="PF12647"/>
    </source>
</evidence>
<gene>
    <name evidence="2" type="ORF">FOE78_15940</name>
</gene>
<dbReference type="InterPro" id="IPR024439">
    <property type="entry name" value="RNHCP"/>
</dbReference>
<dbReference type="OrthoDB" id="9809485at2"/>
<dbReference type="AlphaFoldDB" id="A0A516Q1A9"/>
<organism evidence="2 3">
    <name type="scientific">Microlunatus elymi</name>
    <dbReference type="NCBI Taxonomy" id="2596828"/>
    <lineage>
        <taxon>Bacteria</taxon>
        <taxon>Bacillati</taxon>
        <taxon>Actinomycetota</taxon>
        <taxon>Actinomycetes</taxon>
        <taxon>Propionibacteriales</taxon>
        <taxon>Propionibacteriaceae</taxon>
        <taxon>Microlunatus</taxon>
    </lineage>
</organism>
<dbReference type="Pfam" id="PF12647">
    <property type="entry name" value="RNHCP"/>
    <property type="match status" value="1"/>
</dbReference>
<feature type="domain" description="RNHCP" evidence="1">
    <location>
        <begin position="8"/>
        <end position="91"/>
    </location>
</feature>
<sequence length="104" mass="11507">MSRATENQPFMCAHCGERVDRLRNGSFRNHCADCLWSLHVDDRPGDRASTCGGLMAPVRLVQPRGKGLAIVHVCTVCGHESRNRLAVDDPSQPDSWEAVVHVQD</sequence>
<name>A0A516Q1A9_9ACTN</name>
<dbReference type="EMBL" id="CP041692">
    <property type="protein sequence ID" value="QDP97220.1"/>
    <property type="molecule type" value="Genomic_DNA"/>
</dbReference>